<organism evidence="2 3">
    <name type="scientific">Trachymyrmex cornetzi</name>
    <dbReference type="NCBI Taxonomy" id="471704"/>
    <lineage>
        <taxon>Eukaryota</taxon>
        <taxon>Metazoa</taxon>
        <taxon>Ecdysozoa</taxon>
        <taxon>Arthropoda</taxon>
        <taxon>Hexapoda</taxon>
        <taxon>Insecta</taxon>
        <taxon>Pterygota</taxon>
        <taxon>Neoptera</taxon>
        <taxon>Endopterygota</taxon>
        <taxon>Hymenoptera</taxon>
        <taxon>Apocrita</taxon>
        <taxon>Aculeata</taxon>
        <taxon>Formicoidea</taxon>
        <taxon>Formicidae</taxon>
        <taxon>Myrmicinae</taxon>
        <taxon>Trachymyrmex</taxon>
    </lineage>
</organism>
<keyword evidence="3" id="KW-1185">Reference proteome</keyword>
<name>A0A151IUD1_9HYME</name>
<evidence type="ECO:0008006" key="4">
    <source>
        <dbReference type="Google" id="ProtNLM"/>
    </source>
</evidence>
<dbReference type="AlphaFoldDB" id="A0A151IUD1"/>
<feature type="compositionally biased region" description="Acidic residues" evidence="1">
    <location>
        <begin position="201"/>
        <end position="225"/>
    </location>
</feature>
<dbReference type="EMBL" id="KQ980961">
    <property type="protein sequence ID" value="KYN11046.1"/>
    <property type="molecule type" value="Genomic_DNA"/>
</dbReference>
<feature type="non-terminal residue" evidence="2">
    <location>
        <position position="1"/>
    </location>
</feature>
<evidence type="ECO:0000313" key="3">
    <source>
        <dbReference type="Proteomes" id="UP000078492"/>
    </source>
</evidence>
<evidence type="ECO:0000313" key="2">
    <source>
        <dbReference type="EMBL" id="KYN11046.1"/>
    </source>
</evidence>
<protein>
    <recommendedName>
        <fullName evidence="4">Tesmin/TSO1-like CXC domain-containing protein</fullName>
    </recommendedName>
</protein>
<feature type="region of interest" description="Disordered" evidence="1">
    <location>
        <begin position="184"/>
        <end position="236"/>
    </location>
</feature>
<gene>
    <name evidence="2" type="ORF">ALC57_16825</name>
</gene>
<accession>A0A151IUD1</accession>
<reference evidence="2 3" key="1">
    <citation type="submission" date="2015-09" db="EMBL/GenBank/DDBJ databases">
        <title>Trachymyrmex cornetzi WGS genome.</title>
        <authorList>
            <person name="Nygaard S."/>
            <person name="Hu H."/>
            <person name="Boomsma J."/>
            <person name="Zhang G."/>
        </authorList>
    </citation>
    <scope>NUCLEOTIDE SEQUENCE [LARGE SCALE GENOMIC DNA]</scope>
    <source>
        <strain evidence="2">Tcor2-1</strain>
        <tissue evidence="2">Whole body</tissue>
    </source>
</reference>
<proteinExistence type="predicted"/>
<sequence length="236" mass="27512">VRHLSCAMTHIDPRMKENIRRLHNEGSPVTHKLITMLHSKSTNAKWRIKVLERLVNLFTKSATNKSTFKFEKIPPTEEAAAQHSYRVYYQLQTWLSYLDDVLDNNKAKQWGWKEHVGRLVPKYLSDDYDLIPQELLKCISCNCESGCNNQRCGCRKHGLKCTNLCSNCHENCSNKDKETFEEMSDSEEIIYEEPATNRDVEFEDPEDVADYEDTSELESSIDEEEARSKLKRQKTN</sequence>
<evidence type="ECO:0000256" key="1">
    <source>
        <dbReference type="SAM" id="MobiDB-lite"/>
    </source>
</evidence>
<dbReference type="Proteomes" id="UP000078492">
    <property type="component" value="Unassembled WGS sequence"/>
</dbReference>